<dbReference type="GO" id="GO:0003723">
    <property type="term" value="F:RNA binding"/>
    <property type="evidence" value="ECO:0007669"/>
    <property type="project" value="UniProtKB-UniRule"/>
</dbReference>
<organism evidence="5 6">
    <name type="scientific">Kingdonia uniflora</name>
    <dbReference type="NCBI Taxonomy" id="39325"/>
    <lineage>
        <taxon>Eukaryota</taxon>
        <taxon>Viridiplantae</taxon>
        <taxon>Streptophyta</taxon>
        <taxon>Embryophyta</taxon>
        <taxon>Tracheophyta</taxon>
        <taxon>Spermatophyta</taxon>
        <taxon>Magnoliopsida</taxon>
        <taxon>Ranunculales</taxon>
        <taxon>Circaeasteraceae</taxon>
        <taxon>Kingdonia</taxon>
    </lineage>
</organism>
<feature type="compositionally biased region" description="Pro residues" evidence="3">
    <location>
        <begin position="8"/>
        <end position="20"/>
    </location>
</feature>
<gene>
    <name evidence="5" type="ORF">GIB67_016320</name>
</gene>
<evidence type="ECO:0000259" key="4">
    <source>
        <dbReference type="PROSITE" id="PS50102"/>
    </source>
</evidence>
<dbReference type="PANTHER" id="PTHR10501">
    <property type="entry name" value="U1 SMALL NUCLEAR RIBONUCLEOPROTEIN A/U2 SMALL NUCLEAR RIBONUCLEOPROTEIN B"/>
    <property type="match status" value="1"/>
</dbReference>
<evidence type="ECO:0000256" key="2">
    <source>
        <dbReference type="PROSITE-ProRule" id="PRU00176"/>
    </source>
</evidence>
<dbReference type="Gene3D" id="3.30.70.330">
    <property type="match status" value="2"/>
</dbReference>
<dbReference type="OrthoDB" id="431169at2759"/>
<keyword evidence="6" id="KW-1185">Reference proteome</keyword>
<evidence type="ECO:0000313" key="6">
    <source>
        <dbReference type="Proteomes" id="UP000541444"/>
    </source>
</evidence>
<dbReference type="InterPro" id="IPR012677">
    <property type="entry name" value="Nucleotide-bd_a/b_plait_sf"/>
</dbReference>
<feature type="domain" description="RRM" evidence="4">
    <location>
        <begin position="260"/>
        <end position="337"/>
    </location>
</feature>
<name>A0A7J7M9S7_9MAGN</name>
<protein>
    <recommendedName>
        <fullName evidence="4">RRM domain-containing protein</fullName>
    </recommendedName>
</protein>
<evidence type="ECO:0000313" key="5">
    <source>
        <dbReference type="EMBL" id="KAF6151508.1"/>
    </source>
</evidence>
<dbReference type="PROSITE" id="PS50102">
    <property type="entry name" value="RRM"/>
    <property type="match status" value="2"/>
</dbReference>
<accession>A0A7J7M9S7</accession>
<dbReference type="SMART" id="SM00360">
    <property type="entry name" value="RRM"/>
    <property type="match status" value="2"/>
</dbReference>
<proteinExistence type="predicted"/>
<dbReference type="EMBL" id="JACGCM010001690">
    <property type="protein sequence ID" value="KAF6151508.1"/>
    <property type="molecule type" value="Genomic_DNA"/>
</dbReference>
<dbReference type="Proteomes" id="UP000541444">
    <property type="component" value="Unassembled WGS sequence"/>
</dbReference>
<feature type="compositionally biased region" description="Basic and acidic residues" evidence="3">
    <location>
        <begin position="176"/>
        <end position="192"/>
    </location>
</feature>
<reference evidence="5 6" key="1">
    <citation type="journal article" date="2020" name="IScience">
        <title>Genome Sequencing of the Endangered Kingdonia uniflora (Circaeasteraceae, Ranunculales) Reveals Potential Mechanisms of Evolutionary Specialization.</title>
        <authorList>
            <person name="Sun Y."/>
            <person name="Deng T."/>
            <person name="Zhang A."/>
            <person name="Moore M.J."/>
            <person name="Landis J.B."/>
            <person name="Lin N."/>
            <person name="Zhang H."/>
            <person name="Zhang X."/>
            <person name="Huang J."/>
            <person name="Zhang X."/>
            <person name="Sun H."/>
            <person name="Wang H."/>
        </authorList>
    </citation>
    <scope>NUCLEOTIDE SEQUENCE [LARGE SCALE GENOMIC DNA]</scope>
    <source>
        <strain evidence="5">TB1705</strain>
        <tissue evidence="5">Leaf</tissue>
    </source>
</reference>
<dbReference type="FunFam" id="3.30.70.330:FF:000335">
    <property type="entry name" value="RNA-binding protein with multiple splicing 2"/>
    <property type="match status" value="1"/>
</dbReference>
<evidence type="ECO:0000256" key="1">
    <source>
        <dbReference type="ARBA" id="ARBA00022884"/>
    </source>
</evidence>
<dbReference type="AlphaFoldDB" id="A0A7J7M9S7"/>
<dbReference type="Pfam" id="PF00076">
    <property type="entry name" value="RRM_1"/>
    <property type="match status" value="2"/>
</dbReference>
<dbReference type="InterPro" id="IPR035979">
    <property type="entry name" value="RBD_domain_sf"/>
</dbReference>
<feature type="region of interest" description="Disordered" evidence="3">
    <location>
        <begin position="1"/>
        <end position="87"/>
    </location>
</feature>
<feature type="region of interest" description="Disordered" evidence="3">
    <location>
        <begin position="169"/>
        <end position="212"/>
    </location>
</feature>
<dbReference type="SUPFAM" id="SSF54928">
    <property type="entry name" value="RNA-binding domain, RBD"/>
    <property type="match status" value="2"/>
</dbReference>
<feature type="domain" description="RRM" evidence="4">
    <location>
        <begin position="90"/>
        <end position="169"/>
    </location>
</feature>
<keyword evidence="1 2" id="KW-0694">RNA-binding</keyword>
<sequence length="345" mass="38456">MDEMTSYYPPPPPQPQPQPQPSSGLHHYNPPPPPSSYPYYPPQQQLPPIAQLPPQPYPYQQQHHPQDHPPSSYAPHHHQHPQPSQEDHVRTLFIAGLPEDVKPREIYNLFREFPGYQSSKLRTASEKSQPFGFAVFADQQSAIAAMEELNGLVFDLEKQSTLYIDLAKSNSRSKRSRTDDGGPGSFDKKSRGLDAFSRGPPDSGLGSNNHMPGMGNSAYNMIGYPSTQSHGFDSITFNDTEDTKMNPSRPYVPQNNTPCPTLFVANLGPTCTEQELNQVFSRWPGFLKLKMQSKRGAPVAFVDFQDDVSAVGALKGLQDTVLQSSCGEGIRLEYAKSRMGMRKKK</sequence>
<dbReference type="InterPro" id="IPR000504">
    <property type="entry name" value="RRM_dom"/>
</dbReference>
<feature type="compositionally biased region" description="Pro residues" evidence="3">
    <location>
        <begin position="29"/>
        <end position="57"/>
    </location>
</feature>
<evidence type="ECO:0000256" key="3">
    <source>
        <dbReference type="SAM" id="MobiDB-lite"/>
    </source>
</evidence>
<comment type="caution">
    <text evidence="5">The sequence shown here is derived from an EMBL/GenBank/DDBJ whole genome shotgun (WGS) entry which is preliminary data.</text>
</comment>
<feature type="compositionally biased region" description="Low complexity" evidence="3">
    <location>
        <begin position="58"/>
        <end position="74"/>
    </location>
</feature>